<evidence type="ECO:0000313" key="2">
    <source>
        <dbReference type="Proteomes" id="UP001202827"/>
    </source>
</evidence>
<name>A0ABT0IKN5_9HYPH</name>
<keyword evidence="2" id="KW-1185">Reference proteome</keyword>
<evidence type="ECO:0000313" key="1">
    <source>
        <dbReference type="EMBL" id="MCK8778391.1"/>
    </source>
</evidence>
<reference evidence="1 2" key="1">
    <citation type="submission" date="2022-04" db="EMBL/GenBank/DDBJ databases">
        <title>Rhizobium coralii sp. nov., isolated from coral Turbinaria peltata.</title>
        <authorList>
            <person name="Sun H."/>
        </authorList>
    </citation>
    <scope>NUCLEOTIDE SEQUENCE [LARGE SCALE GENOMIC DNA]</scope>
    <source>
        <strain evidence="1 2">NTR19</strain>
    </source>
</reference>
<organism evidence="1 2">
    <name type="scientific">Neorhizobium turbinariae</name>
    <dbReference type="NCBI Taxonomy" id="2937795"/>
    <lineage>
        <taxon>Bacteria</taxon>
        <taxon>Pseudomonadati</taxon>
        <taxon>Pseudomonadota</taxon>
        <taxon>Alphaproteobacteria</taxon>
        <taxon>Hyphomicrobiales</taxon>
        <taxon>Rhizobiaceae</taxon>
        <taxon>Rhizobium/Agrobacterium group</taxon>
        <taxon>Neorhizobium</taxon>
    </lineage>
</organism>
<gene>
    <name evidence="1" type="ORF">M0654_00205</name>
</gene>
<dbReference type="EMBL" id="JALPRY010000001">
    <property type="protein sequence ID" value="MCK8778391.1"/>
    <property type="molecule type" value="Genomic_DNA"/>
</dbReference>
<dbReference type="Proteomes" id="UP001202827">
    <property type="component" value="Unassembled WGS sequence"/>
</dbReference>
<dbReference type="RefSeq" id="WP_248681313.1">
    <property type="nucleotide sequence ID" value="NZ_JALPRY010000001.1"/>
</dbReference>
<accession>A0ABT0IKN5</accession>
<proteinExistence type="predicted"/>
<sequence>MAQFQCLLESPFRWVARWFDRHVTRLLHAYFGWTSAKANARRERKLRRDYLDG</sequence>
<comment type="caution">
    <text evidence="1">The sequence shown here is derived from an EMBL/GenBank/DDBJ whole genome shotgun (WGS) entry which is preliminary data.</text>
</comment>
<protein>
    <submittedName>
        <fullName evidence="1">Uncharacterized protein</fullName>
    </submittedName>
</protein>